<dbReference type="Proteomes" id="UP000198806">
    <property type="component" value="Unassembled WGS sequence"/>
</dbReference>
<protein>
    <submittedName>
        <fullName evidence="1">Uncharacterized protein</fullName>
    </submittedName>
</protein>
<gene>
    <name evidence="1" type="ORF">SAMN04489757_12915</name>
</gene>
<evidence type="ECO:0000313" key="1">
    <source>
        <dbReference type="EMBL" id="SFO46843.1"/>
    </source>
</evidence>
<sequence>MSIDYELWRKRHTECVLTVQRLCELDKRSDAKERSVKCNSALCVMKNAMQDIQGYFQRDERSSAELCFLLRNIDVIVTGILDINNLLLGIGLNKQEKAIERCFTEKETISSFRTLRSLVLAHPVDTHYINGKGESETVYLEDVLPFNPAIDGLIIKKKCDYVKRMCKPESNESFFEPLIINEDIVPSINTIIDSVELLTKEIGKQIVIAETDLTKQKLVLVKETIQDYIISLDKELEKRYPSAVENIEYEDGTVDHYSIVYECLMYYNAEFAKTTMEKYQIFLQYIASELRKIENDLQNMEFDEDKYFTRLYNSDFASPYFYEQQKMEYLRSSDETSYTENHIGDDTPSNELWGIRCFRILIPYIEKYIPVDVSVSDKELYCLYVAAKYISNISSVCE</sequence>
<dbReference type="EMBL" id="FOWD01000029">
    <property type="protein sequence ID" value="SFO46843.1"/>
    <property type="molecule type" value="Genomic_DNA"/>
</dbReference>
<dbReference type="STRING" id="1527.SAMN04489757_12915"/>
<dbReference type="OrthoDB" id="2087156at2"/>
<keyword evidence="2" id="KW-1185">Reference proteome</keyword>
<proteinExistence type="predicted"/>
<accession>A0A1I5HF16</accession>
<reference evidence="1 2" key="1">
    <citation type="submission" date="2016-10" db="EMBL/GenBank/DDBJ databases">
        <authorList>
            <person name="de Groot N.N."/>
        </authorList>
    </citation>
    <scope>NUCLEOTIDE SEQUENCE [LARGE SCALE GENOMIC DNA]</scope>
    <source>
        <strain evidence="1 2">DSM 1283</strain>
    </source>
</reference>
<dbReference type="AlphaFoldDB" id="A0A1I5HF16"/>
<organism evidence="1 2">
    <name type="scientific">Anaerocolumna aminovalerica</name>
    <dbReference type="NCBI Taxonomy" id="1527"/>
    <lineage>
        <taxon>Bacteria</taxon>
        <taxon>Bacillati</taxon>
        <taxon>Bacillota</taxon>
        <taxon>Clostridia</taxon>
        <taxon>Lachnospirales</taxon>
        <taxon>Lachnospiraceae</taxon>
        <taxon>Anaerocolumna</taxon>
    </lineage>
</organism>
<name>A0A1I5HF16_9FIRM</name>
<evidence type="ECO:0000313" key="2">
    <source>
        <dbReference type="Proteomes" id="UP000198806"/>
    </source>
</evidence>
<dbReference type="RefSeq" id="WP_091687625.1">
    <property type="nucleotide sequence ID" value="NZ_BAABFM010000010.1"/>
</dbReference>